<evidence type="ECO:0000313" key="5">
    <source>
        <dbReference type="Proteomes" id="UP000007652"/>
    </source>
</evidence>
<dbReference type="RefSeq" id="WP_008907904.1">
    <property type="nucleotide sequence ID" value="NZ_CAKP01000022.1"/>
</dbReference>
<dbReference type="SUPFAM" id="SSF55031">
    <property type="entry name" value="Bacterial exopeptidase dimerisation domain"/>
    <property type="match status" value="1"/>
</dbReference>
<dbReference type="GO" id="GO:0046872">
    <property type="term" value="F:metal ion binding"/>
    <property type="evidence" value="ECO:0007669"/>
    <property type="project" value="UniProtKB-KW"/>
</dbReference>
<comment type="caution">
    <text evidence="4">The sequence shown here is derived from an EMBL/GenBank/DDBJ whole genome shotgun (WGS) entry which is preliminary data.</text>
</comment>
<evidence type="ECO:0000256" key="2">
    <source>
        <dbReference type="PIRSR" id="PIRSR005962-1"/>
    </source>
</evidence>
<comment type="cofactor">
    <cofactor evidence="2">
        <name>Mn(2+)</name>
        <dbReference type="ChEBI" id="CHEBI:29035"/>
    </cofactor>
    <text evidence="2">The Mn(2+) ion enhances activity.</text>
</comment>
<dbReference type="Pfam" id="PF01546">
    <property type="entry name" value="Peptidase_M20"/>
    <property type="match status" value="1"/>
</dbReference>
<gene>
    <name evidence="4" type="ORF">CAAU_0540</name>
</gene>
<dbReference type="PANTHER" id="PTHR11014">
    <property type="entry name" value="PEPTIDASE M20 FAMILY MEMBER"/>
    <property type="match status" value="1"/>
</dbReference>
<dbReference type="GO" id="GO:0050118">
    <property type="term" value="F:N-acetyldiaminopimelate deacetylase activity"/>
    <property type="evidence" value="ECO:0007669"/>
    <property type="project" value="UniProtKB-EC"/>
</dbReference>
<protein>
    <submittedName>
        <fullName evidence="4">N-acetyl-L,L-diaminopimelate deacetylase</fullName>
        <ecNumber evidence="4">3.5.1.47</ecNumber>
    </submittedName>
</protein>
<dbReference type="PANTHER" id="PTHR11014:SF63">
    <property type="entry name" value="METALLOPEPTIDASE, PUTATIVE (AFU_ORTHOLOGUE AFUA_6G09600)-RELATED"/>
    <property type="match status" value="1"/>
</dbReference>
<dbReference type="FunFam" id="3.30.70.360:FF:000001">
    <property type="entry name" value="N-acetyldiaminopimelate deacetylase"/>
    <property type="match status" value="1"/>
</dbReference>
<organism evidence="4 5">
    <name type="scientific">Caloramator australicus RC3</name>
    <dbReference type="NCBI Taxonomy" id="857293"/>
    <lineage>
        <taxon>Bacteria</taxon>
        <taxon>Bacillati</taxon>
        <taxon>Bacillota</taxon>
        <taxon>Clostridia</taxon>
        <taxon>Eubacteriales</taxon>
        <taxon>Clostridiaceae</taxon>
        <taxon>Caloramator</taxon>
    </lineage>
</organism>
<dbReference type="Gene3D" id="3.40.630.10">
    <property type="entry name" value="Zn peptidases"/>
    <property type="match status" value="1"/>
</dbReference>
<feature type="binding site" evidence="2">
    <location>
        <position position="159"/>
    </location>
    <ligand>
        <name>Mn(2+)</name>
        <dbReference type="ChEBI" id="CHEBI:29035"/>
        <label>2</label>
    </ligand>
</feature>
<feature type="binding site" evidence="2">
    <location>
        <position position="101"/>
    </location>
    <ligand>
        <name>Mn(2+)</name>
        <dbReference type="ChEBI" id="CHEBI:29035"/>
        <label>2</label>
    </ligand>
</feature>
<accession>I7K4Z7</accession>
<proteinExistence type="predicted"/>
<evidence type="ECO:0000313" key="4">
    <source>
        <dbReference type="EMBL" id="CCJ32624.1"/>
    </source>
</evidence>
<dbReference type="Gene3D" id="3.30.70.360">
    <property type="match status" value="1"/>
</dbReference>
<dbReference type="EMBL" id="CAKP01000022">
    <property type="protein sequence ID" value="CCJ32624.1"/>
    <property type="molecule type" value="Genomic_DNA"/>
</dbReference>
<feature type="binding site" evidence="2">
    <location>
        <position position="135"/>
    </location>
    <ligand>
        <name>Mn(2+)</name>
        <dbReference type="ChEBI" id="CHEBI:29035"/>
        <label>2</label>
    </ligand>
</feature>
<dbReference type="SUPFAM" id="SSF53187">
    <property type="entry name" value="Zn-dependent exopeptidases"/>
    <property type="match status" value="1"/>
</dbReference>
<dbReference type="PIRSF" id="PIRSF005962">
    <property type="entry name" value="Pept_M20D_amidohydro"/>
    <property type="match status" value="1"/>
</dbReference>
<keyword evidence="2" id="KW-0479">Metal-binding</keyword>
<feature type="binding site" evidence="2">
    <location>
        <position position="99"/>
    </location>
    <ligand>
        <name>Mn(2+)</name>
        <dbReference type="ChEBI" id="CHEBI:29035"/>
        <label>2</label>
    </ligand>
</feature>
<keyword evidence="1 4" id="KW-0378">Hydrolase</keyword>
<evidence type="ECO:0000256" key="1">
    <source>
        <dbReference type="ARBA" id="ARBA00022801"/>
    </source>
</evidence>
<dbReference type="eggNOG" id="COG1473">
    <property type="taxonomic scope" value="Bacteria"/>
</dbReference>
<dbReference type="EC" id="3.5.1.47" evidence="4"/>
<keyword evidence="5" id="KW-1185">Reference proteome</keyword>
<dbReference type="Pfam" id="PF07687">
    <property type="entry name" value="M20_dimer"/>
    <property type="match status" value="1"/>
</dbReference>
<name>I7K4Z7_9CLOT</name>
<dbReference type="InterPro" id="IPR002933">
    <property type="entry name" value="Peptidase_M20"/>
</dbReference>
<keyword evidence="2" id="KW-0464">Manganese</keyword>
<evidence type="ECO:0000259" key="3">
    <source>
        <dbReference type="Pfam" id="PF07687"/>
    </source>
</evidence>
<dbReference type="InterPro" id="IPR036264">
    <property type="entry name" value="Bact_exopeptidase_dim_dom"/>
</dbReference>
<sequence>MINFFNEAKSIQRELVFIRRELHKNPEIDRDLKFTAGLVESYLKDYGIKYKRYDNCGIIAEIGEGENIVALRADMDALEIEDLKDVPYKSLKPGLMHACGHDAHTAIQIGAAIILKKYEDNLGGRVRLIYQPAEETDGGARDMIEFGALKDVKAIYALHIDETLDVGTIGVKKGIVAAASNPFKIIVEGKGSHGAYPQDGIDSILIAAKIIDNLQSIISREIAATDSAVITVGKISGGTAANAVARRVELEGIIRTLGDDVRSFVLKRVEEIVKMTANMYRARVTLDLKESYPSFSNDDKLYSKFIKELSLQDKIRVIELSKPGMGVEDFAYYTKIVPGLYYKLGCRNELKGIVNPAHGSYFDIDEECLWIGTAIQCINAYSFLNNHK</sequence>
<dbReference type="AlphaFoldDB" id="I7K4Z7"/>
<dbReference type="NCBIfam" id="TIGR01891">
    <property type="entry name" value="amidohydrolases"/>
    <property type="match status" value="1"/>
</dbReference>
<dbReference type="GO" id="GO:0019877">
    <property type="term" value="P:diaminopimelate biosynthetic process"/>
    <property type="evidence" value="ECO:0007669"/>
    <property type="project" value="UniProtKB-ARBA"/>
</dbReference>
<dbReference type="Proteomes" id="UP000007652">
    <property type="component" value="Unassembled WGS sequence"/>
</dbReference>
<feature type="binding site" evidence="2">
    <location>
        <position position="358"/>
    </location>
    <ligand>
        <name>Mn(2+)</name>
        <dbReference type="ChEBI" id="CHEBI:29035"/>
        <label>2</label>
    </ligand>
</feature>
<feature type="domain" description="Peptidase M20 dimerisation" evidence="3">
    <location>
        <begin position="183"/>
        <end position="274"/>
    </location>
</feature>
<dbReference type="InterPro" id="IPR017439">
    <property type="entry name" value="Amidohydrolase"/>
</dbReference>
<dbReference type="InterPro" id="IPR011650">
    <property type="entry name" value="Peptidase_M20_dimer"/>
</dbReference>
<reference evidence="4 5" key="1">
    <citation type="journal article" date="2011" name="J. Bacteriol.">
        <title>Draft genome sequence of Caloramator australicus strain RC3T, a thermoanaerobe from the Great Artesian Basin of Australia.</title>
        <authorList>
            <person name="Ogg C.D."/>
            <person name="Patel B.K.C."/>
        </authorList>
    </citation>
    <scope>NUCLEOTIDE SEQUENCE [LARGE SCALE GENOMIC DNA]</scope>
    <source>
        <strain evidence="4 5">RC3</strain>
    </source>
</reference>
<dbReference type="STRING" id="857293.CAAU_0540"/>